<keyword evidence="4 8" id="KW-0812">Transmembrane</keyword>
<gene>
    <name evidence="13" type="ORF">FJR47_00520</name>
</gene>
<evidence type="ECO:0000256" key="10">
    <source>
        <dbReference type="SAM" id="SignalP"/>
    </source>
</evidence>
<dbReference type="InterPro" id="IPR012910">
    <property type="entry name" value="Plug_dom"/>
</dbReference>
<dbReference type="GO" id="GO:0015344">
    <property type="term" value="F:siderophore uptake transmembrane transporter activity"/>
    <property type="evidence" value="ECO:0007669"/>
    <property type="project" value="TreeGrafter"/>
</dbReference>
<comment type="subcellular location">
    <subcellularLocation>
        <location evidence="1 8">Cell outer membrane</location>
        <topology evidence="1 8">Multi-pass membrane protein</topology>
    </subcellularLocation>
</comment>
<feature type="signal peptide" evidence="10">
    <location>
        <begin position="1"/>
        <end position="17"/>
    </location>
</feature>
<dbReference type="Pfam" id="PF07715">
    <property type="entry name" value="Plug"/>
    <property type="match status" value="1"/>
</dbReference>
<dbReference type="PROSITE" id="PS52016">
    <property type="entry name" value="TONB_DEPENDENT_REC_3"/>
    <property type="match status" value="1"/>
</dbReference>
<dbReference type="GO" id="GO:0044718">
    <property type="term" value="P:siderophore transmembrane transport"/>
    <property type="evidence" value="ECO:0007669"/>
    <property type="project" value="TreeGrafter"/>
</dbReference>
<evidence type="ECO:0000256" key="8">
    <source>
        <dbReference type="PROSITE-ProRule" id="PRU01360"/>
    </source>
</evidence>
<dbReference type="RefSeq" id="WP_152298550.1">
    <property type="nucleotide sequence ID" value="NZ_CP041166.1"/>
</dbReference>
<evidence type="ECO:0000256" key="7">
    <source>
        <dbReference type="ARBA" id="ARBA00023237"/>
    </source>
</evidence>
<dbReference type="InterPro" id="IPR000531">
    <property type="entry name" value="Beta-barrel_TonB"/>
</dbReference>
<keyword evidence="13" id="KW-0675">Receptor</keyword>
<proteinExistence type="inferred from homology"/>
<evidence type="ECO:0000256" key="6">
    <source>
        <dbReference type="ARBA" id="ARBA00023136"/>
    </source>
</evidence>
<dbReference type="InterPro" id="IPR036942">
    <property type="entry name" value="Beta-barrel_TonB_sf"/>
</dbReference>
<evidence type="ECO:0000256" key="1">
    <source>
        <dbReference type="ARBA" id="ARBA00004571"/>
    </source>
</evidence>
<evidence type="ECO:0000256" key="9">
    <source>
        <dbReference type="RuleBase" id="RU003357"/>
    </source>
</evidence>
<evidence type="ECO:0000256" key="5">
    <source>
        <dbReference type="ARBA" id="ARBA00023077"/>
    </source>
</evidence>
<feature type="domain" description="TonB-dependent receptor plug" evidence="12">
    <location>
        <begin position="38"/>
        <end position="146"/>
    </location>
</feature>
<dbReference type="PANTHER" id="PTHR30069">
    <property type="entry name" value="TONB-DEPENDENT OUTER MEMBRANE RECEPTOR"/>
    <property type="match status" value="1"/>
</dbReference>
<evidence type="ECO:0000259" key="11">
    <source>
        <dbReference type="Pfam" id="PF00593"/>
    </source>
</evidence>
<dbReference type="AlphaFoldDB" id="A0AAJ4A251"/>
<dbReference type="InterPro" id="IPR039426">
    <property type="entry name" value="TonB-dep_rcpt-like"/>
</dbReference>
<dbReference type="InterPro" id="IPR037066">
    <property type="entry name" value="Plug_dom_sf"/>
</dbReference>
<keyword evidence="3 8" id="KW-1134">Transmembrane beta strand</keyword>
<accession>A0AAJ4A251</accession>
<keyword evidence="5 9" id="KW-0798">TonB box</keyword>
<keyword evidence="7 8" id="KW-0998">Cell outer membrane</keyword>
<dbReference type="Proteomes" id="UP000326061">
    <property type="component" value="Chromosome"/>
</dbReference>
<evidence type="ECO:0000256" key="3">
    <source>
        <dbReference type="ARBA" id="ARBA00022452"/>
    </source>
</evidence>
<dbReference type="KEGG" id="suln:FJR47_00520"/>
<comment type="similarity">
    <text evidence="8 9">Belongs to the TonB-dependent receptor family.</text>
</comment>
<evidence type="ECO:0000313" key="14">
    <source>
        <dbReference type="Proteomes" id="UP000326061"/>
    </source>
</evidence>
<dbReference type="PANTHER" id="PTHR30069:SF27">
    <property type="entry name" value="BLL4766 PROTEIN"/>
    <property type="match status" value="1"/>
</dbReference>
<organism evidence="13 14">
    <name type="scientific">Sulfurimonas xiamenensis</name>
    <dbReference type="NCBI Taxonomy" id="2590021"/>
    <lineage>
        <taxon>Bacteria</taxon>
        <taxon>Pseudomonadati</taxon>
        <taxon>Campylobacterota</taxon>
        <taxon>Epsilonproteobacteria</taxon>
        <taxon>Campylobacterales</taxon>
        <taxon>Sulfurimonadaceae</taxon>
        <taxon>Sulfurimonas</taxon>
    </lineage>
</organism>
<dbReference type="Pfam" id="PF00593">
    <property type="entry name" value="TonB_dep_Rec_b-barrel"/>
    <property type="match status" value="1"/>
</dbReference>
<feature type="chain" id="PRO_5042467415" evidence="10">
    <location>
        <begin position="18"/>
        <end position="630"/>
    </location>
</feature>
<feature type="domain" description="TonB-dependent receptor-like beta-barrel" evidence="11">
    <location>
        <begin position="181"/>
        <end position="599"/>
    </location>
</feature>
<dbReference type="GO" id="GO:0009279">
    <property type="term" value="C:cell outer membrane"/>
    <property type="evidence" value="ECO:0007669"/>
    <property type="project" value="UniProtKB-SubCell"/>
</dbReference>
<name>A0AAJ4A251_9BACT</name>
<keyword evidence="6 8" id="KW-0472">Membrane</keyword>
<sequence length="630" mass="70754">MKKKIFLSLLTSSILVAQTIELEPLNITSTAIKTDELKSTDAVEIYTAEDIQNAHVQNVYEFLNQQTSVIAMPSYGNSFSQKLDFRGYGINDGYQNIVITLNGRKINNIDMVPSLLSSISPSSIERLEIIKSSGIVNSGDGANAGAINIITKKNRDKEITLYGGSVIDGSFYLGHSNEKLSISANAEIQNSDGIRTINSNGDKDESSLKSADFHAAYAPIEDLELRAGISYARMDLIYASYLTLDEYNDDPKQAGAANWGATEQEFDTDTINGGFSYYLSDNLSLNIDASREEKESNYITYASVADYVYNSGKAAFNYENKNIAVVAGIDSFEGKRRAYENETSKDNLAGFVISNFMFKSHSIKAGMRVEEVSYKYRDTTLSLKDDHSLYGAELGYNYTFNKENSLFINYAHSYQAPDIDRFFNKEWSGNVSFNGFIDPMQTDSFTLGYNNIHSNNKFKISLFYIDLKDEIYLSPLTWTNTNIDKSYKYGLDIYNKWLVTDEFNIALNYNYVRAIIDEEGDYSGNDLPGVSDHNIKATLSYLPNKNITLALTQVYRSEAYAADDFNNDFAQKQEAYKSTDVSLTYTKDSLELFAKINNLFNQKNGLWIRDDAIYPVNFTTTATAGFKLKL</sequence>
<dbReference type="Gene3D" id="2.40.170.20">
    <property type="entry name" value="TonB-dependent receptor, beta-barrel domain"/>
    <property type="match status" value="1"/>
</dbReference>
<dbReference type="EMBL" id="CP041166">
    <property type="protein sequence ID" value="QFR42479.1"/>
    <property type="molecule type" value="Genomic_DNA"/>
</dbReference>
<keyword evidence="10" id="KW-0732">Signal</keyword>
<protein>
    <submittedName>
        <fullName evidence="13">TonB-dependent receptor</fullName>
    </submittedName>
</protein>
<keyword evidence="2 8" id="KW-0813">Transport</keyword>
<keyword evidence="14" id="KW-1185">Reference proteome</keyword>
<evidence type="ECO:0000256" key="2">
    <source>
        <dbReference type="ARBA" id="ARBA00022448"/>
    </source>
</evidence>
<evidence type="ECO:0000259" key="12">
    <source>
        <dbReference type="Pfam" id="PF07715"/>
    </source>
</evidence>
<reference evidence="14" key="1">
    <citation type="submission" date="2019-06" db="EMBL/GenBank/DDBJ databases">
        <title>Sulfurimonas gotlandica sp. nov., a chemoautotrophic and psychrotolerant epsilonproteobacterium isolated from a pelagic redoxcline, and an emended description of the genus Sulfurimonas.</title>
        <authorList>
            <person name="Wang S."/>
            <person name="Jiang L."/>
            <person name="Shao Z."/>
        </authorList>
    </citation>
    <scope>NUCLEOTIDE SEQUENCE [LARGE SCALE GENOMIC DNA]</scope>
    <source>
        <strain evidence="14">1-1N</strain>
    </source>
</reference>
<evidence type="ECO:0000313" key="13">
    <source>
        <dbReference type="EMBL" id="QFR42479.1"/>
    </source>
</evidence>
<dbReference type="SUPFAM" id="SSF56935">
    <property type="entry name" value="Porins"/>
    <property type="match status" value="1"/>
</dbReference>
<evidence type="ECO:0000256" key="4">
    <source>
        <dbReference type="ARBA" id="ARBA00022692"/>
    </source>
</evidence>
<dbReference type="Gene3D" id="2.170.130.10">
    <property type="entry name" value="TonB-dependent receptor, plug domain"/>
    <property type="match status" value="1"/>
</dbReference>